<dbReference type="EMBL" id="JAEMWV010000001">
    <property type="protein sequence ID" value="MBN8250737.1"/>
    <property type="molecule type" value="Genomic_DNA"/>
</dbReference>
<proteinExistence type="predicted"/>
<dbReference type="PANTHER" id="PTHR40086:SF1">
    <property type="entry name" value="CELL CYCLE REGULATOR CCRZ"/>
    <property type="match status" value="1"/>
</dbReference>
<dbReference type="InterPro" id="IPR052077">
    <property type="entry name" value="CcrZ_PhaseVar_Mediator"/>
</dbReference>
<keyword evidence="2" id="KW-0808">Transferase</keyword>
<evidence type="ECO:0000259" key="1">
    <source>
        <dbReference type="Pfam" id="PF01636"/>
    </source>
</evidence>
<sequence length="274" mass="31983">MCVLKLKVNWLEHILGSEWEVTPAGGATGDAYFARFQDRKLFLKRNSSPFLAVLSAEGIVPKLVWTKRMENGDVITAQHWLDGRELKPQDMNSDSVTELLSKIHHSKELLDMLKRLGKESLLPQDVLLDIRANVDLDLQKEPVVEQGILYLEREVDFVQPEEYVVCHCDVNHNNWLLGENEQLYLIDWDGAMIADPAIDLGLLLYWYIDPAEWKGWLEKYGIALTDSLQKRMKWYVVSQSILFVQWHRTKQELPEMNYWLNYLKVLLENEQLSQ</sequence>
<dbReference type="PANTHER" id="PTHR40086">
    <property type="entry name" value="PHOSPHOTRANSFERASE YTMP-RELATED"/>
    <property type="match status" value="1"/>
</dbReference>
<dbReference type="Proteomes" id="UP000664578">
    <property type="component" value="Unassembled WGS sequence"/>
</dbReference>
<feature type="domain" description="Aminoglycoside phosphotransferase" evidence="1">
    <location>
        <begin position="24"/>
        <end position="229"/>
    </location>
</feature>
<protein>
    <submittedName>
        <fullName evidence="2">Phosphotransferase family protein</fullName>
    </submittedName>
</protein>
<dbReference type="Gene3D" id="3.90.1200.10">
    <property type="match status" value="1"/>
</dbReference>
<gene>
    <name evidence="2" type="ORF">JF537_03970</name>
</gene>
<reference evidence="2" key="1">
    <citation type="submission" date="2020-12" db="EMBL/GenBank/DDBJ databases">
        <title>PHA producing bacteria isolated from mangrove.</title>
        <authorList>
            <person name="Zheng W."/>
            <person name="Yu S."/>
            <person name="Huang Y."/>
        </authorList>
    </citation>
    <scope>NUCLEOTIDE SEQUENCE</scope>
    <source>
        <strain evidence="2">GN22-4</strain>
    </source>
</reference>
<accession>A0A8I1MD51</accession>
<dbReference type="SUPFAM" id="SSF56112">
    <property type="entry name" value="Protein kinase-like (PK-like)"/>
    <property type="match status" value="1"/>
</dbReference>
<dbReference type="InterPro" id="IPR011009">
    <property type="entry name" value="Kinase-like_dom_sf"/>
</dbReference>
<evidence type="ECO:0000313" key="2">
    <source>
        <dbReference type="EMBL" id="MBN8250737.1"/>
    </source>
</evidence>
<name>A0A8I1MD51_9BACI</name>
<evidence type="ECO:0000313" key="3">
    <source>
        <dbReference type="Proteomes" id="UP000664578"/>
    </source>
</evidence>
<comment type="caution">
    <text evidence="2">The sequence shown here is derived from an EMBL/GenBank/DDBJ whole genome shotgun (WGS) entry which is preliminary data.</text>
</comment>
<dbReference type="GO" id="GO:0016740">
    <property type="term" value="F:transferase activity"/>
    <property type="evidence" value="ECO:0007669"/>
    <property type="project" value="UniProtKB-KW"/>
</dbReference>
<organism evidence="2 3">
    <name type="scientific">Priestia flexa</name>
    <dbReference type="NCBI Taxonomy" id="86664"/>
    <lineage>
        <taxon>Bacteria</taxon>
        <taxon>Bacillati</taxon>
        <taxon>Bacillota</taxon>
        <taxon>Bacilli</taxon>
        <taxon>Bacillales</taxon>
        <taxon>Bacillaceae</taxon>
        <taxon>Priestia</taxon>
    </lineage>
</organism>
<dbReference type="AlphaFoldDB" id="A0A8I1MD51"/>
<dbReference type="InterPro" id="IPR002575">
    <property type="entry name" value="Aminoglycoside_PTrfase"/>
</dbReference>
<dbReference type="Pfam" id="PF01636">
    <property type="entry name" value="APH"/>
    <property type="match status" value="1"/>
</dbReference>